<dbReference type="Proteomes" id="UP000007802">
    <property type="component" value="Unassembled WGS sequence"/>
</dbReference>
<protein>
    <submittedName>
        <fullName evidence="1">Uncharacterized protein</fullName>
    </submittedName>
</protein>
<sequence length="108" mass="11950">MGIPSIELSTFGPRGENHCAFLPGLFFYLYAYSQGQETQQCSVVIAYLSSRAILPPGVYAYQRISAPISVTYLRISFIMPFYDTVAPCLDGIRAHILTPTPSPTNLKQ</sequence>
<evidence type="ECO:0000313" key="1">
    <source>
        <dbReference type="EMBL" id="KMW67252.1"/>
    </source>
</evidence>
<proteinExistence type="predicted"/>
<dbReference type="AlphaFoldDB" id="A0A0J9EME9"/>
<accession>A0A0J9EME9</accession>
<gene>
    <name evidence="1" type="ORF">BDDG_12007</name>
</gene>
<name>A0A0J9EME9_AJEDA</name>
<organism evidence="1">
    <name type="scientific">Ajellomyces dermatitidis (strain ATCC 18188 / CBS 674.68)</name>
    <name type="common">Blastomyces dermatitidis</name>
    <dbReference type="NCBI Taxonomy" id="653446"/>
    <lineage>
        <taxon>Eukaryota</taxon>
        <taxon>Fungi</taxon>
        <taxon>Dikarya</taxon>
        <taxon>Ascomycota</taxon>
        <taxon>Pezizomycotina</taxon>
        <taxon>Eurotiomycetes</taxon>
        <taxon>Eurotiomycetidae</taxon>
        <taxon>Onygenales</taxon>
        <taxon>Ajellomycetaceae</taxon>
        <taxon>Blastomyces</taxon>
    </lineage>
</organism>
<dbReference type="EMBL" id="GG749419">
    <property type="protein sequence ID" value="KMW67252.1"/>
    <property type="molecule type" value="Genomic_DNA"/>
</dbReference>
<reference evidence="1" key="1">
    <citation type="submission" date="2010-03" db="EMBL/GenBank/DDBJ databases">
        <title>Annotation of Blastomyces dermatitidis strain ATCC 18188.</title>
        <authorList>
            <consortium name="The Broad Institute Genome Sequencing Platform"/>
            <consortium name="Broad Institute Genome Sequencing Center for Infectious Disease."/>
            <person name="Cuomo C."/>
            <person name="Klein B."/>
            <person name="Sullivan T."/>
            <person name="Heitman J."/>
            <person name="Young S."/>
            <person name="Zeng Q."/>
            <person name="Gargeya S."/>
            <person name="Alvarado L."/>
            <person name="Berlin A.M."/>
            <person name="Chapman S.B."/>
            <person name="Chen Z."/>
            <person name="Freedman E."/>
            <person name="Gellesch M."/>
            <person name="Goldberg J."/>
            <person name="Griggs A."/>
            <person name="Gujja S."/>
            <person name="Heilman E."/>
            <person name="Heiman D."/>
            <person name="Howarth C."/>
            <person name="Mehta T."/>
            <person name="Neiman D."/>
            <person name="Pearson M."/>
            <person name="Roberts A."/>
            <person name="Saif S."/>
            <person name="Shea T."/>
            <person name="Shenoy N."/>
            <person name="Sisk P."/>
            <person name="Stolte C."/>
            <person name="Sykes S."/>
            <person name="White J."/>
            <person name="Yandava C."/>
            <person name="Haas B."/>
            <person name="Nusbaum C."/>
            <person name="Birren B."/>
        </authorList>
    </citation>
    <scope>NUCLEOTIDE SEQUENCE</scope>
    <source>
        <strain evidence="1">ATCC 18188</strain>
    </source>
</reference>